<keyword evidence="3" id="KW-1185">Reference proteome</keyword>
<reference evidence="2" key="1">
    <citation type="submission" date="2023-03" db="EMBL/GenBank/DDBJ databases">
        <title>Massive genome expansion in bonnet fungi (Mycena s.s.) driven by repeated elements and novel gene families across ecological guilds.</title>
        <authorList>
            <consortium name="Lawrence Berkeley National Laboratory"/>
            <person name="Harder C.B."/>
            <person name="Miyauchi S."/>
            <person name="Viragh M."/>
            <person name="Kuo A."/>
            <person name="Thoen E."/>
            <person name="Andreopoulos B."/>
            <person name="Lu D."/>
            <person name="Skrede I."/>
            <person name="Drula E."/>
            <person name="Henrissat B."/>
            <person name="Morin E."/>
            <person name="Kohler A."/>
            <person name="Barry K."/>
            <person name="LaButti K."/>
            <person name="Morin E."/>
            <person name="Salamov A."/>
            <person name="Lipzen A."/>
            <person name="Mereny Z."/>
            <person name="Hegedus B."/>
            <person name="Baldrian P."/>
            <person name="Stursova M."/>
            <person name="Weitz H."/>
            <person name="Taylor A."/>
            <person name="Grigoriev I.V."/>
            <person name="Nagy L.G."/>
            <person name="Martin F."/>
            <person name="Kauserud H."/>
        </authorList>
    </citation>
    <scope>NUCLEOTIDE SEQUENCE</scope>
    <source>
        <strain evidence="2">CBHHK067</strain>
    </source>
</reference>
<protein>
    <submittedName>
        <fullName evidence="2">Uncharacterized protein</fullName>
    </submittedName>
</protein>
<feature type="region of interest" description="Disordered" evidence="1">
    <location>
        <begin position="154"/>
        <end position="179"/>
    </location>
</feature>
<sequence>MANRLHIHQRDDLPPVLLVVQRWKLKHRTPLKLSRRYTPTVWTKLLYSKTSDDQFQFSFVPSSGPHPELTTYSSPSLLRFPQNVDSMPFGGGTGRQKDGRQPSTNGTEPKSEFSVGSLLFEAQLLPEPLTAVNGCEVTGRAAILPSRTRPANDFAQGLDGTGRHAADGTRHTRKYGDGGQPYRAVSTAITLSVDERQYRTLLLMLLSQRGHLHFLLGSLR</sequence>
<evidence type="ECO:0000313" key="2">
    <source>
        <dbReference type="EMBL" id="KAJ7691437.1"/>
    </source>
</evidence>
<accession>A0AAD7GJX5</accession>
<dbReference type="AlphaFoldDB" id="A0AAD7GJX5"/>
<name>A0AAD7GJX5_MYCRO</name>
<feature type="compositionally biased region" description="Basic and acidic residues" evidence="1">
    <location>
        <begin position="161"/>
        <end position="176"/>
    </location>
</feature>
<comment type="caution">
    <text evidence="2">The sequence shown here is derived from an EMBL/GenBank/DDBJ whole genome shotgun (WGS) entry which is preliminary data.</text>
</comment>
<gene>
    <name evidence="2" type="ORF">B0H17DRAFT_1133746</name>
</gene>
<dbReference type="EMBL" id="JARKIE010000058">
    <property type="protein sequence ID" value="KAJ7691437.1"/>
    <property type="molecule type" value="Genomic_DNA"/>
</dbReference>
<organism evidence="2 3">
    <name type="scientific">Mycena rosella</name>
    <name type="common">Pink bonnet</name>
    <name type="synonym">Agaricus rosellus</name>
    <dbReference type="NCBI Taxonomy" id="1033263"/>
    <lineage>
        <taxon>Eukaryota</taxon>
        <taxon>Fungi</taxon>
        <taxon>Dikarya</taxon>
        <taxon>Basidiomycota</taxon>
        <taxon>Agaricomycotina</taxon>
        <taxon>Agaricomycetes</taxon>
        <taxon>Agaricomycetidae</taxon>
        <taxon>Agaricales</taxon>
        <taxon>Marasmiineae</taxon>
        <taxon>Mycenaceae</taxon>
        <taxon>Mycena</taxon>
    </lineage>
</organism>
<evidence type="ECO:0000256" key="1">
    <source>
        <dbReference type="SAM" id="MobiDB-lite"/>
    </source>
</evidence>
<proteinExistence type="predicted"/>
<dbReference type="Proteomes" id="UP001221757">
    <property type="component" value="Unassembled WGS sequence"/>
</dbReference>
<feature type="region of interest" description="Disordered" evidence="1">
    <location>
        <begin position="83"/>
        <end position="112"/>
    </location>
</feature>
<evidence type="ECO:0000313" key="3">
    <source>
        <dbReference type="Proteomes" id="UP001221757"/>
    </source>
</evidence>